<sequence length="198" mass="23459">MISIFISRVLMLTAGTLYPAYRSYKAVRTKDVKEYVKWMMYWIVFALISCAESLADIIIAFWFPFYYELKIIFVIWLISPWTKGASLMYRNWVHPWLMKHERDIDFYLEQAKAEGYNQVLSIGTKGLMCARDIVATAALRGQEQLAQQLQRSYSLNDVSTRTEVRSRRIREPARARVVEEEWQEEDDEELIERLDISH</sequence>
<reference evidence="2" key="1">
    <citation type="submission" date="2022-11" db="UniProtKB">
        <authorList>
            <consortium name="WormBaseParasite"/>
        </authorList>
    </citation>
    <scope>IDENTIFICATION</scope>
</reference>
<dbReference type="Proteomes" id="UP000887576">
    <property type="component" value="Unplaced"/>
</dbReference>
<evidence type="ECO:0000313" key="2">
    <source>
        <dbReference type="WBParaSite" id="JU765_v2.g10193.t1"/>
    </source>
</evidence>
<organism evidence="1 2">
    <name type="scientific">Panagrolaimus sp. JU765</name>
    <dbReference type="NCBI Taxonomy" id="591449"/>
    <lineage>
        <taxon>Eukaryota</taxon>
        <taxon>Metazoa</taxon>
        <taxon>Ecdysozoa</taxon>
        <taxon>Nematoda</taxon>
        <taxon>Chromadorea</taxon>
        <taxon>Rhabditida</taxon>
        <taxon>Tylenchina</taxon>
        <taxon>Panagrolaimomorpha</taxon>
        <taxon>Panagrolaimoidea</taxon>
        <taxon>Panagrolaimidae</taxon>
        <taxon>Panagrolaimus</taxon>
    </lineage>
</organism>
<name>A0AC34PUR9_9BILA</name>
<dbReference type="WBParaSite" id="JU765_v2.g10193.t1">
    <property type="protein sequence ID" value="JU765_v2.g10193.t1"/>
    <property type="gene ID" value="JU765_v2.g10193"/>
</dbReference>
<evidence type="ECO:0000313" key="1">
    <source>
        <dbReference type="Proteomes" id="UP000887576"/>
    </source>
</evidence>
<accession>A0AC34PUR9</accession>
<proteinExistence type="predicted"/>
<protein>
    <submittedName>
        <fullName evidence="2">Receptor expression-enhancing protein</fullName>
    </submittedName>
</protein>